<name>A0ABW7ZR59_9ACTN</name>
<comment type="caution">
    <text evidence="2">The sequence shown here is derived from an EMBL/GenBank/DDBJ whole genome shotgun (WGS) entry which is preliminary data.</text>
</comment>
<feature type="transmembrane region" description="Helical" evidence="1">
    <location>
        <begin position="156"/>
        <end position="177"/>
    </location>
</feature>
<keyword evidence="1" id="KW-0472">Membrane</keyword>
<gene>
    <name evidence="2" type="ORF">ACIBP4_23850</name>
</gene>
<evidence type="ECO:0000256" key="1">
    <source>
        <dbReference type="SAM" id="Phobius"/>
    </source>
</evidence>
<accession>A0ABW7ZR59</accession>
<organism evidence="2 3">
    <name type="scientific">Micromonospora maritima</name>
    <dbReference type="NCBI Taxonomy" id="986711"/>
    <lineage>
        <taxon>Bacteria</taxon>
        <taxon>Bacillati</taxon>
        <taxon>Actinomycetota</taxon>
        <taxon>Actinomycetes</taxon>
        <taxon>Micromonosporales</taxon>
        <taxon>Micromonosporaceae</taxon>
        <taxon>Micromonospora</taxon>
    </lineage>
</organism>
<feature type="transmembrane region" description="Helical" evidence="1">
    <location>
        <begin position="23"/>
        <end position="44"/>
    </location>
</feature>
<dbReference type="Proteomes" id="UP001612812">
    <property type="component" value="Unassembled WGS sequence"/>
</dbReference>
<dbReference type="EMBL" id="JBITLE010000011">
    <property type="protein sequence ID" value="MFI7265319.1"/>
    <property type="molecule type" value="Genomic_DNA"/>
</dbReference>
<dbReference type="RefSeq" id="WP_396770793.1">
    <property type="nucleotide sequence ID" value="NZ_JBITLA010000012.1"/>
</dbReference>
<reference evidence="2 3" key="1">
    <citation type="submission" date="2024-10" db="EMBL/GenBank/DDBJ databases">
        <title>The Natural Products Discovery Center: Release of the First 8490 Sequenced Strains for Exploring Actinobacteria Biosynthetic Diversity.</title>
        <authorList>
            <person name="Kalkreuter E."/>
            <person name="Kautsar S.A."/>
            <person name="Yang D."/>
            <person name="Bader C.D."/>
            <person name="Teijaro C.N."/>
            <person name="Fluegel L."/>
            <person name="Davis C.M."/>
            <person name="Simpson J.R."/>
            <person name="Lauterbach L."/>
            <person name="Steele A.D."/>
            <person name="Gui C."/>
            <person name="Meng S."/>
            <person name="Li G."/>
            <person name="Viehrig K."/>
            <person name="Ye F."/>
            <person name="Su P."/>
            <person name="Kiefer A.F."/>
            <person name="Nichols A."/>
            <person name="Cepeda A.J."/>
            <person name="Yan W."/>
            <person name="Fan B."/>
            <person name="Jiang Y."/>
            <person name="Adhikari A."/>
            <person name="Zheng C.-J."/>
            <person name="Schuster L."/>
            <person name="Cowan T.M."/>
            <person name="Smanski M.J."/>
            <person name="Chevrette M.G."/>
            <person name="De Carvalho L.P.S."/>
            <person name="Shen B."/>
        </authorList>
    </citation>
    <scope>NUCLEOTIDE SEQUENCE [LARGE SCALE GENOMIC DNA]</scope>
    <source>
        <strain evidence="2 3">NPDC049845</strain>
    </source>
</reference>
<sequence>MTTVFRDAVAAEWMRLRTLRSTYAFLTGAAVVTLLGLLLLALLIRTFDAAPPAERANFETVDPTVVVVPFVMFLVGAVAAASVTGEFATGSIGPALLAVPQRPLLFGAKATVAAGCGLVGGLLSASLTVIGATLLLGGRPAPPHPWPVWTDAVATVAGATLTVTVAAVVALGLGALLRSTAATLVTLGGLVLVAPVVASFLPPVWRLRCGSVLLPNLTAQLTGADGPYLLPPAGAAGVLAGYVVVALVAGAFAFVRRDVG</sequence>
<feature type="transmembrane region" description="Helical" evidence="1">
    <location>
        <begin position="110"/>
        <end position="136"/>
    </location>
</feature>
<keyword evidence="1" id="KW-0812">Transmembrane</keyword>
<proteinExistence type="predicted"/>
<feature type="transmembrane region" description="Helical" evidence="1">
    <location>
        <begin position="233"/>
        <end position="255"/>
    </location>
</feature>
<keyword evidence="1" id="KW-1133">Transmembrane helix</keyword>
<keyword evidence="3" id="KW-1185">Reference proteome</keyword>
<evidence type="ECO:0000313" key="2">
    <source>
        <dbReference type="EMBL" id="MFI7265319.1"/>
    </source>
</evidence>
<protein>
    <submittedName>
        <fullName evidence="2">ABC transporter permease</fullName>
    </submittedName>
</protein>
<feature type="transmembrane region" description="Helical" evidence="1">
    <location>
        <begin position="64"/>
        <end position="89"/>
    </location>
</feature>
<feature type="transmembrane region" description="Helical" evidence="1">
    <location>
        <begin position="184"/>
        <end position="205"/>
    </location>
</feature>
<evidence type="ECO:0000313" key="3">
    <source>
        <dbReference type="Proteomes" id="UP001612812"/>
    </source>
</evidence>